<reference evidence="1 2" key="1">
    <citation type="submission" date="2018-08" db="EMBL/GenBank/DDBJ databases">
        <title>Genome and evolution of the arbuscular mycorrhizal fungus Diversispora epigaea (formerly Glomus versiforme) and its bacterial endosymbionts.</title>
        <authorList>
            <person name="Sun X."/>
            <person name="Fei Z."/>
            <person name="Harrison M."/>
        </authorList>
    </citation>
    <scope>NUCLEOTIDE SEQUENCE [LARGE SCALE GENOMIC DNA]</scope>
    <source>
        <strain evidence="1 2">IT104</strain>
    </source>
</reference>
<accession>A0A397J7E9</accession>
<dbReference type="AlphaFoldDB" id="A0A397J7E9"/>
<gene>
    <name evidence="1" type="ORF">Glove_94g18</name>
</gene>
<evidence type="ECO:0000313" key="2">
    <source>
        <dbReference type="Proteomes" id="UP000266861"/>
    </source>
</evidence>
<keyword evidence="2" id="KW-1185">Reference proteome</keyword>
<organism evidence="1 2">
    <name type="scientific">Diversispora epigaea</name>
    <dbReference type="NCBI Taxonomy" id="1348612"/>
    <lineage>
        <taxon>Eukaryota</taxon>
        <taxon>Fungi</taxon>
        <taxon>Fungi incertae sedis</taxon>
        <taxon>Mucoromycota</taxon>
        <taxon>Glomeromycotina</taxon>
        <taxon>Glomeromycetes</taxon>
        <taxon>Diversisporales</taxon>
        <taxon>Diversisporaceae</taxon>
        <taxon>Diversispora</taxon>
    </lineage>
</organism>
<name>A0A397J7E9_9GLOM</name>
<protein>
    <submittedName>
        <fullName evidence="1">Uncharacterized protein</fullName>
    </submittedName>
</protein>
<sequence>MTTSSSSCWESAIGKNVSAKEFNTFLECDYNESTVYKFYWENKNVYIIEMANIEHSIAAAILFRYFDIPNNDETIFSPIKIVGISGQQYVAVFPCTPYVPRPNVPHSGPPPSYANAQLWTRQNSAPAVTNPNLPGVSVKMWEFGTLLYDTTIPTTCTRPGMPAYQVTIPVAITEWVPFDRFDKAEYLDAGGFRTVYKVKWCDGCIVSWDYKELDWLRKSEQ</sequence>
<dbReference type="OrthoDB" id="2407205at2759"/>
<dbReference type="EMBL" id="PQFF01000089">
    <property type="protein sequence ID" value="RHZ83407.1"/>
    <property type="molecule type" value="Genomic_DNA"/>
</dbReference>
<dbReference type="Proteomes" id="UP000266861">
    <property type="component" value="Unassembled WGS sequence"/>
</dbReference>
<evidence type="ECO:0000313" key="1">
    <source>
        <dbReference type="EMBL" id="RHZ83407.1"/>
    </source>
</evidence>
<proteinExistence type="predicted"/>
<comment type="caution">
    <text evidence="1">The sequence shown here is derived from an EMBL/GenBank/DDBJ whole genome shotgun (WGS) entry which is preliminary data.</text>
</comment>